<dbReference type="Proteomes" id="UP000251241">
    <property type="component" value="Unassembled WGS sequence"/>
</dbReference>
<evidence type="ECO:0000313" key="2">
    <source>
        <dbReference type="Proteomes" id="UP000251241"/>
    </source>
</evidence>
<dbReference type="GO" id="GO:0015562">
    <property type="term" value="F:efflux transmembrane transporter activity"/>
    <property type="evidence" value="ECO:0007669"/>
    <property type="project" value="InterPro"/>
</dbReference>
<dbReference type="RefSeq" id="WP_146753137.1">
    <property type="nucleotide sequence ID" value="NZ_UAUU01000011.1"/>
</dbReference>
<dbReference type="EMBL" id="UAUU01000011">
    <property type="protein sequence ID" value="SPZ92277.1"/>
    <property type="molecule type" value="Genomic_DNA"/>
</dbReference>
<name>A0A2X2JD21_SPHMU</name>
<accession>A0A2X2JD21</accession>
<sequence>MNFFPPYWAKGILTMGLLVCVISDTFALDSLRMSLKDMIDKALQNSKYIEQSYLQLKETEVAVQQQRMELLPKISARASASYASNMPVYDQGLLNKPSQHDIIHYLYDSGLDFYLNLYNGHRDLMKIESKKTGK</sequence>
<reference evidence="1 2" key="1">
    <citation type="submission" date="2018-06" db="EMBL/GenBank/DDBJ databases">
        <authorList>
            <consortium name="Pathogen Informatics"/>
            <person name="Doyle S."/>
        </authorList>
    </citation>
    <scope>NUCLEOTIDE SEQUENCE [LARGE SCALE GENOMIC DNA]</scope>
    <source>
        <strain evidence="1 2">NCTC11343</strain>
    </source>
</reference>
<gene>
    <name evidence="1" type="ORF">NCTC11343_04330</name>
</gene>
<organism evidence="1 2">
    <name type="scientific">Sphingobacterium multivorum</name>
    <dbReference type="NCBI Taxonomy" id="28454"/>
    <lineage>
        <taxon>Bacteria</taxon>
        <taxon>Pseudomonadati</taxon>
        <taxon>Bacteroidota</taxon>
        <taxon>Sphingobacteriia</taxon>
        <taxon>Sphingobacteriales</taxon>
        <taxon>Sphingobacteriaceae</taxon>
        <taxon>Sphingobacterium</taxon>
    </lineage>
</organism>
<protein>
    <submittedName>
        <fullName evidence="1">Outer membrane efflux protein</fullName>
    </submittedName>
</protein>
<dbReference type="Gene3D" id="1.20.1600.10">
    <property type="entry name" value="Outer membrane efflux proteins (OEP)"/>
    <property type="match status" value="1"/>
</dbReference>
<dbReference type="SUPFAM" id="SSF56954">
    <property type="entry name" value="Outer membrane efflux proteins (OEP)"/>
    <property type="match status" value="1"/>
</dbReference>
<evidence type="ECO:0000313" key="1">
    <source>
        <dbReference type="EMBL" id="SPZ92277.1"/>
    </source>
</evidence>
<dbReference type="AlphaFoldDB" id="A0A2X2JD21"/>
<proteinExistence type="predicted"/>